<evidence type="ECO:0000259" key="1">
    <source>
        <dbReference type="Pfam" id="PF14761"/>
    </source>
</evidence>
<evidence type="ECO:0000313" key="2">
    <source>
        <dbReference type="EMBL" id="KAE9532151.1"/>
    </source>
</evidence>
<dbReference type="InterPro" id="IPR017216">
    <property type="entry name" value="HPS3"/>
</dbReference>
<dbReference type="Pfam" id="PF14761">
    <property type="entry name" value="HPS3_N"/>
    <property type="match status" value="1"/>
</dbReference>
<dbReference type="PANTHER" id="PTHR28633:SF1">
    <property type="entry name" value="BLOC-2 COMPLEX MEMBER HPS3"/>
    <property type="match status" value="1"/>
</dbReference>
<feature type="domain" description="BLOC-2 complex member HPS3 N-terminal" evidence="1">
    <location>
        <begin position="85"/>
        <end position="283"/>
    </location>
</feature>
<evidence type="ECO:0000313" key="3">
    <source>
        <dbReference type="Proteomes" id="UP000475862"/>
    </source>
</evidence>
<gene>
    <name evidence="2" type="ORF">AGLY_010353</name>
</gene>
<accession>A0A6G0TGD8</accession>
<dbReference type="Proteomes" id="UP000475862">
    <property type="component" value="Unassembled WGS sequence"/>
</dbReference>
<proteinExistence type="predicted"/>
<keyword evidence="3" id="KW-1185">Reference proteome</keyword>
<dbReference type="AlphaFoldDB" id="A0A6G0TGD8"/>
<dbReference type="EMBL" id="VYZN01000040">
    <property type="protein sequence ID" value="KAE9532151.1"/>
    <property type="molecule type" value="Genomic_DNA"/>
</dbReference>
<organism evidence="2 3">
    <name type="scientific">Aphis glycines</name>
    <name type="common">Soybean aphid</name>
    <dbReference type="NCBI Taxonomy" id="307491"/>
    <lineage>
        <taxon>Eukaryota</taxon>
        <taxon>Metazoa</taxon>
        <taxon>Ecdysozoa</taxon>
        <taxon>Arthropoda</taxon>
        <taxon>Hexapoda</taxon>
        <taxon>Insecta</taxon>
        <taxon>Pterygota</taxon>
        <taxon>Neoptera</taxon>
        <taxon>Paraneoptera</taxon>
        <taxon>Hemiptera</taxon>
        <taxon>Sternorrhyncha</taxon>
        <taxon>Aphidomorpha</taxon>
        <taxon>Aphidoidea</taxon>
        <taxon>Aphididae</taxon>
        <taxon>Aphidini</taxon>
        <taxon>Aphis</taxon>
        <taxon>Aphis</taxon>
    </lineage>
</organism>
<dbReference type="PANTHER" id="PTHR28633">
    <property type="entry name" value="HERMANSKY-PUDLAK SYNDROME 3 PROTEIN"/>
    <property type="match status" value="1"/>
</dbReference>
<protein>
    <recommendedName>
        <fullName evidence="1">BLOC-2 complex member HPS3 N-terminal domain-containing protein</fullName>
    </recommendedName>
</protein>
<dbReference type="InterPro" id="IPR029437">
    <property type="entry name" value="HPS3_N"/>
</dbReference>
<dbReference type="GO" id="GO:0005737">
    <property type="term" value="C:cytoplasm"/>
    <property type="evidence" value="ECO:0007669"/>
    <property type="project" value="TreeGrafter"/>
</dbReference>
<name>A0A6G0TGD8_APHGL</name>
<dbReference type="OrthoDB" id="10255480at2759"/>
<sequence length="1096" mass="125907">MGVDSTKILQCNQLTIGPYRRKCQNTIIALLFITILILFTKYHNNYKCCTMVRVITAYNFEGQKVDTCADPVAFTSAPSNRLLIALAYHAIEVRDLSDEAKPTYSIPTVDQVIQLSYCTSGNYIATLETKQKRSGDDALYLRVYCNWEQCSQGTPPLRARIAGRVTPTGSQIGDNALDMIEIPVKSTTINAFSCCQETGNIVIASKCILSIFRMVIKTHDISRLRFLDFDTWPMIMNLKFNVCGLQIEQDIVTAFGERKVQVFQIIKDTKQVSDWSSTNSSMKTNTTQEYPVQYEVSSGPIDLNKLIKSKTDTYLRPLVNPKCFPIMVMTPGFDDSALVEQEENAPFNIASLPITINETEAIDPWSEPINWTVKILLQLELNMSRCHVTNECIKSVLLHLVYKRHETSKVLEWNFPRFRTETYKHLVCVNCLISLKEEAFVYHSLVTHEKNEVEMTPAQCITVYNFMSPVVKMFMDRSVLHVLTTSSLETYTIRLFPSSSPSPSHILSERVTLIGHKPFLGIVDMVLLENKLVIFTSANSNQDNKVNNSWTLYMLMLPSPSSICKVLTFKARISRFKTPNKYIHLMKEALNISDIVENYMYHGCGSARLGNNDFKKFCCLVADHYFLFKKDGWQWSYQLYEKANLLPMDVFIRMKQLEDMYKRVKRPVNTIPALKFYINSWIHDHTDQVDLKTFMYGIKIAERSCDLLYIAELVLSEKSIRKLPLNNAIKHIKKNLEASYELKGALTFALLFLYSLSNIETKDVSEMYNEADEISNKSFVQFCNAYSNLLIEQDSSFSEFSLILMQETPILIAHGLAEIISSGQSMKLRKVIQAFQKYIGSHMYSTNVTEVFKRFLELHFSRNYGHDKTPDLNKKYVCDAIKILFRQYLTDLTKPISENCTQTNIRDWKNIYNSQIPGYIQMLPCYNSNNENLIKLQSLFYTNWLTNDFKEDIKQVLPLLSKPSLSLEIMASENTTKTIEILIDKCPQAVLKYSIDCLKSTSEWKHTTSLLEKKSKSDIDNQSKYHEILHDMLEYLSHNMCVEDLCNILPEESSTNIGHDEYQTYVITCQKINQANQIKSMVMATGQQLLASLNFK</sequence>
<comment type="caution">
    <text evidence="2">The sequence shown here is derived from an EMBL/GenBank/DDBJ whole genome shotgun (WGS) entry which is preliminary data.</text>
</comment>
<reference evidence="2 3" key="1">
    <citation type="submission" date="2019-08" db="EMBL/GenBank/DDBJ databases">
        <title>The genome of the soybean aphid Biotype 1, its phylome, world population structure and adaptation to the North American continent.</title>
        <authorList>
            <person name="Giordano R."/>
            <person name="Donthu R.K."/>
            <person name="Hernandez A.G."/>
            <person name="Wright C.L."/>
            <person name="Zimin A.V."/>
        </authorList>
    </citation>
    <scope>NUCLEOTIDE SEQUENCE [LARGE SCALE GENOMIC DNA]</scope>
    <source>
        <tissue evidence="2">Whole aphids</tissue>
    </source>
</reference>